<dbReference type="Pfam" id="PF00415">
    <property type="entry name" value="RCC1"/>
    <property type="match status" value="2"/>
</dbReference>
<dbReference type="Pfam" id="PF13540">
    <property type="entry name" value="RCC1_2"/>
    <property type="match status" value="1"/>
</dbReference>
<feature type="repeat" description="RCC1" evidence="2">
    <location>
        <begin position="216"/>
        <end position="285"/>
    </location>
</feature>
<accession>A0A7J7IFG7</accession>
<evidence type="ECO:0000256" key="1">
    <source>
        <dbReference type="ARBA" id="ARBA00022737"/>
    </source>
</evidence>
<evidence type="ECO:0000313" key="4">
    <source>
        <dbReference type="Proteomes" id="UP000530660"/>
    </source>
</evidence>
<feature type="repeat" description="RCC1" evidence="2">
    <location>
        <begin position="71"/>
        <end position="132"/>
    </location>
</feature>
<feature type="repeat" description="RCC1" evidence="2">
    <location>
        <begin position="400"/>
        <end position="459"/>
    </location>
</feature>
<dbReference type="SUPFAM" id="SSF50985">
    <property type="entry name" value="RCC1/BLIP-II"/>
    <property type="match status" value="2"/>
</dbReference>
<evidence type="ECO:0000313" key="3">
    <source>
        <dbReference type="EMBL" id="KAF6001856.1"/>
    </source>
</evidence>
<name>A0A7J7IFG7_9RHOD</name>
<dbReference type="InterPro" id="IPR051625">
    <property type="entry name" value="Signaling_Regulatory_Domain"/>
</dbReference>
<gene>
    <name evidence="3" type="ORF">F1559_000306</name>
</gene>
<evidence type="ECO:0000256" key="2">
    <source>
        <dbReference type="PROSITE-ProRule" id="PRU00235"/>
    </source>
</evidence>
<organism evidence="3 4">
    <name type="scientific">Cyanidiococcus yangmingshanensis</name>
    <dbReference type="NCBI Taxonomy" id="2690220"/>
    <lineage>
        <taxon>Eukaryota</taxon>
        <taxon>Rhodophyta</taxon>
        <taxon>Bangiophyceae</taxon>
        <taxon>Cyanidiales</taxon>
        <taxon>Cyanidiaceae</taxon>
        <taxon>Cyanidiococcus</taxon>
    </lineage>
</organism>
<reference evidence="3 4" key="1">
    <citation type="journal article" date="2020" name="J. Phycol.">
        <title>Comparative genome analysis reveals Cyanidiococcus gen. nov., a new extremophilic red algal genus sister to Cyanidioschyzon (Cyanidioschyzonaceae, Rhodophyta).</title>
        <authorList>
            <person name="Liu S.-L."/>
            <person name="Chiang Y.-R."/>
            <person name="Yoon H.S."/>
            <person name="Fu H.-Y."/>
        </authorList>
    </citation>
    <scope>NUCLEOTIDE SEQUENCE [LARGE SCALE GENOMIC DNA]</scope>
    <source>
        <strain evidence="3 4">THAL066</strain>
    </source>
</reference>
<feature type="repeat" description="RCC1" evidence="2">
    <location>
        <begin position="465"/>
        <end position="532"/>
    </location>
</feature>
<dbReference type="PROSITE" id="PS50012">
    <property type="entry name" value="RCC1_3"/>
    <property type="match status" value="7"/>
</dbReference>
<protein>
    <submittedName>
        <fullName evidence="3">Uncharacterized protein</fullName>
    </submittedName>
</protein>
<dbReference type="Gene3D" id="2.130.10.30">
    <property type="entry name" value="Regulator of chromosome condensation 1/beta-lactamase-inhibitor protein II"/>
    <property type="match status" value="3"/>
</dbReference>
<dbReference type="OrthoDB" id="605at2759"/>
<feature type="repeat" description="RCC1" evidence="2">
    <location>
        <begin position="352"/>
        <end position="394"/>
    </location>
</feature>
<dbReference type="InterPro" id="IPR009091">
    <property type="entry name" value="RCC1/BLIP-II"/>
</dbReference>
<feature type="repeat" description="RCC1" evidence="2">
    <location>
        <begin position="133"/>
        <end position="215"/>
    </location>
</feature>
<dbReference type="EMBL" id="VWRR01000012">
    <property type="protein sequence ID" value="KAF6001856.1"/>
    <property type="molecule type" value="Genomic_DNA"/>
</dbReference>
<dbReference type="PANTHER" id="PTHR22872:SF2">
    <property type="entry name" value="INHIBITOR OF BRUTON TYROSINE KINASE"/>
    <property type="match status" value="1"/>
</dbReference>
<keyword evidence="1" id="KW-0677">Repeat</keyword>
<dbReference type="InterPro" id="IPR000408">
    <property type="entry name" value="Reg_chr_condens"/>
</dbReference>
<comment type="caution">
    <text evidence="3">The sequence shown here is derived from an EMBL/GenBank/DDBJ whole genome shotgun (WGS) entry which is preliminary data.</text>
</comment>
<dbReference type="Proteomes" id="UP000530660">
    <property type="component" value="Unassembled WGS sequence"/>
</dbReference>
<feature type="repeat" description="RCC1" evidence="2">
    <location>
        <begin position="286"/>
        <end position="350"/>
    </location>
</feature>
<dbReference type="AlphaFoldDB" id="A0A7J7IFG7"/>
<dbReference type="PANTHER" id="PTHR22872">
    <property type="entry name" value="BTK-BINDING PROTEIN-RELATED"/>
    <property type="match status" value="1"/>
</dbReference>
<sequence length="544" mass="58977">MRFWRVSGATNVTFRHPSWCCSLWSTRLKRFDLTRGERFRALIGEKQRTCANWTSAEAAVHSPDSEAGKKASVWLWGSADDGRLGLALNRLEPDRDFGSGRRCVRPSALEPWPATVKQVALGAAHSIVLLDNGEAFSFGLGSDGQLGLPPEALVTHPSQPPFVRSWLQHWTLDRWPWRWLRWARWTPQPVRWSQPQPRLVQVAAGAAHSVWISAQGHVYTCGRGTHGQLGHVSSGTGFSTRGGGEAVRVARSIMRPLRVEALARANIRAVQAACGDNFTLILADDGSVYGCGAIENGQLGLGDPDGVEQVQTGPGGQRLISTFRRLRALRGEPVAQLFAGFQAAAAILRNSGQLVIWGKVSDRIYLEPTPIPSLPGRIHKVAFGFNHILALVESASDRRRAIYSWGSNENGCLGFGYGSRGAHAVHSPQRIESFPGSQATSCITDIAAGYRTSYALRQDVQTGRAYLYSWGSGLCGALGLGDRLIPEAGAGTVDMWEPVCVFDTDAAATGNAGPKAFRIVSGFQHVAMYTTSLGRTDEPPESNT</sequence>
<dbReference type="PRINTS" id="PR00633">
    <property type="entry name" value="RCCNDNSATION"/>
</dbReference>
<keyword evidence="4" id="KW-1185">Reference proteome</keyword>
<proteinExistence type="predicted"/>